<keyword evidence="2 4" id="KW-0819">tRNA processing</keyword>
<dbReference type="GO" id="GO:0000213">
    <property type="term" value="F:tRNA-intron lyase activity"/>
    <property type="evidence" value="ECO:0007669"/>
    <property type="project" value="UniProtKB-UniRule"/>
</dbReference>
<keyword evidence="9" id="KW-1185">Reference proteome</keyword>
<dbReference type="EC" id="4.6.1.16" evidence="4"/>
<dbReference type="AlphaFoldDB" id="B4NM23"/>
<dbReference type="Gene3D" id="3.40.1350.10">
    <property type="match status" value="1"/>
</dbReference>
<dbReference type="InParanoid" id="B4NM23"/>
<name>B4NM23_DROWI</name>
<dbReference type="InterPro" id="IPR016690">
    <property type="entry name" value="TSEN34"/>
</dbReference>
<feature type="active site" evidence="5">
    <location>
        <position position="213"/>
    </location>
</feature>
<comment type="similarity">
    <text evidence="1 4">Belongs to the tRNA-intron endonuclease family.</text>
</comment>
<reference evidence="8 9" key="1">
    <citation type="journal article" date="2007" name="Nature">
        <title>Evolution of genes and genomes on the Drosophila phylogeny.</title>
        <authorList>
            <consortium name="Drosophila 12 Genomes Consortium"/>
            <person name="Clark A.G."/>
            <person name="Eisen M.B."/>
            <person name="Smith D.R."/>
            <person name="Bergman C.M."/>
            <person name="Oliver B."/>
            <person name="Markow T.A."/>
            <person name="Kaufman T.C."/>
            <person name="Kellis M."/>
            <person name="Gelbart W."/>
            <person name="Iyer V.N."/>
            <person name="Pollard D.A."/>
            <person name="Sackton T.B."/>
            <person name="Larracuente A.M."/>
            <person name="Singh N.D."/>
            <person name="Abad J.P."/>
            <person name="Abt D.N."/>
            <person name="Adryan B."/>
            <person name="Aguade M."/>
            <person name="Akashi H."/>
            <person name="Anderson W.W."/>
            <person name="Aquadro C.F."/>
            <person name="Ardell D.H."/>
            <person name="Arguello R."/>
            <person name="Artieri C.G."/>
            <person name="Barbash D.A."/>
            <person name="Barker D."/>
            <person name="Barsanti P."/>
            <person name="Batterham P."/>
            <person name="Batzoglou S."/>
            <person name="Begun D."/>
            <person name="Bhutkar A."/>
            <person name="Blanco E."/>
            <person name="Bosak S.A."/>
            <person name="Bradley R.K."/>
            <person name="Brand A.D."/>
            <person name="Brent M.R."/>
            <person name="Brooks A.N."/>
            <person name="Brown R.H."/>
            <person name="Butlin R.K."/>
            <person name="Caggese C."/>
            <person name="Calvi B.R."/>
            <person name="Bernardo de Carvalho A."/>
            <person name="Caspi A."/>
            <person name="Castrezana S."/>
            <person name="Celniker S.E."/>
            <person name="Chang J.L."/>
            <person name="Chapple C."/>
            <person name="Chatterji S."/>
            <person name="Chinwalla A."/>
            <person name="Civetta A."/>
            <person name="Clifton S.W."/>
            <person name="Comeron J.M."/>
            <person name="Costello J.C."/>
            <person name="Coyne J.A."/>
            <person name="Daub J."/>
            <person name="David R.G."/>
            <person name="Delcher A.L."/>
            <person name="Delehaunty K."/>
            <person name="Do C.B."/>
            <person name="Ebling H."/>
            <person name="Edwards K."/>
            <person name="Eickbush T."/>
            <person name="Evans J.D."/>
            <person name="Filipski A."/>
            <person name="Findeiss S."/>
            <person name="Freyhult E."/>
            <person name="Fulton L."/>
            <person name="Fulton R."/>
            <person name="Garcia A.C."/>
            <person name="Gardiner A."/>
            <person name="Garfield D.A."/>
            <person name="Garvin B.E."/>
            <person name="Gibson G."/>
            <person name="Gilbert D."/>
            <person name="Gnerre S."/>
            <person name="Godfrey J."/>
            <person name="Good R."/>
            <person name="Gotea V."/>
            <person name="Gravely B."/>
            <person name="Greenberg A.J."/>
            <person name="Griffiths-Jones S."/>
            <person name="Gross S."/>
            <person name="Guigo R."/>
            <person name="Gustafson E.A."/>
            <person name="Haerty W."/>
            <person name="Hahn M.W."/>
            <person name="Halligan D.L."/>
            <person name="Halpern A.L."/>
            <person name="Halter G.M."/>
            <person name="Han M.V."/>
            <person name="Heger A."/>
            <person name="Hillier L."/>
            <person name="Hinrichs A.S."/>
            <person name="Holmes I."/>
            <person name="Hoskins R.A."/>
            <person name="Hubisz M.J."/>
            <person name="Hultmark D."/>
            <person name="Huntley M.A."/>
            <person name="Jaffe D.B."/>
            <person name="Jagadeeshan S."/>
            <person name="Jeck W.R."/>
            <person name="Johnson J."/>
            <person name="Jones C.D."/>
            <person name="Jordan W.C."/>
            <person name="Karpen G.H."/>
            <person name="Kataoka E."/>
            <person name="Keightley P.D."/>
            <person name="Kheradpour P."/>
            <person name="Kirkness E.F."/>
            <person name="Koerich L.B."/>
            <person name="Kristiansen K."/>
            <person name="Kudrna D."/>
            <person name="Kulathinal R.J."/>
            <person name="Kumar S."/>
            <person name="Kwok R."/>
            <person name="Lander E."/>
            <person name="Langley C.H."/>
            <person name="Lapoint R."/>
            <person name="Lazzaro B.P."/>
            <person name="Lee S.J."/>
            <person name="Levesque L."/>
            <person name="Li R."/>
            <person name="Lin C.F."/>
            <person name="Lin M.F."/>
            <person name="Lindblad-Toh K."/>
            <person name="Llopart A."/>
            <person name="Long M."/>
            <person name="Low L."/>
            <person name="Lozovsky E."/>
            <person name="Lu J."/>
            <person name="Luo M."/>
            <person name="Machado C.A."/>
            <person name="Makalowski W."/>
            <person name="Marzo M."/>
            <person name="Matsuda M."/>
            <person name="Matzkin L."/>
            <person name="McAllister B."/>
            <person name="McBride C.S."/>
            <person name="McKernan B."/>
            <person name="McKernan K."/>
            <person name="Mendez-Lago M."/>
            <person name="Minx P."/>
            <person name="Mollenhauer M.U."/>
            <person name="Montooth K."/>
            <person name="Mount S.M."/>
            <person name="Mu X."/>
            <person name="Myers E."/>
            <person name="Negre B."/>
            <person name="Newfeld S."/>
            <person name="Nielsen R."/>
            <person name="Noor M.A."/>
            <person name="O'Grady P."/>
            <person name="Pachter L."/>
            <person name="Papaceit M."/>
            <person name="Parisi M.J."/>
            <person name="Parisi M."/>
            <person name="Parts L."/>
            <person name="Pedersen J.S."/>
            <person name="Pesole G."/>
            <person name="Phillippy A.M."/>
            <person name="Ponting C.P."/>
            <person name="Pop M."/>
            <person name="Porcelli D."/>
            <person name="Powell J.R."/>
            <person name="Prohaska S."/>
            <person name="Pruitt K."/>
            <person name="Puig M."/>
            <person name="Quesneville H."/>
            <person name="Ram K.R."/>
            <person name="Rand D."/>
            <person name="Rasmussen M.D."/>
            <person name="Reed L.K."/>
            <person name="Reenan R."/>
            <person name="Reily A."/>
            <person name="Remington K.A."/>
            <person name="Rieger T.T."/>
            <person name="Ritchie M.G."/>
            <person name="Robin C."/>
            <person name="Rogers Y.H."/>
            <person name="Rohde C."/>
            <person name="Rozas J."/>
            <person name="Rubenfield M.J."/>
            <person name="Ruiz A."/>
            <person name="Russo S."/>
            <person name="Salzberg S.L."/>
            <person name="Sanchez-Gracia A."/>
            <person name="Saranga D.J."/>
            <person name="Sato H."/>
            <person name="Schaeffer S.W."/>
            <person name="Schatz M.C."/>
            <person name="Schlenke T."/>
            <person name="Schwartz R."/>
            <person name="Segarra C."/>
            <person name="Singh R.S."/>
            <person name="Sirot L."/>
            <person name="Sirota M."/>
            <person name="Sisneros N.B."/>
            <person name="Smith C.D."/>
            <person name="Smith T.F."/>
            <person name="Spieth J."/>
            <person name="Stage D.E."/>
            <person name="Stark A."/>
            <person name="Stephan W."/>
            <person name="Strausberg R.L."/>
            <person name="Strempel S."/>
            <person name="Sturgill D."/>
            <person name="Sutton G."/>
            <person name="Sutton G.G."/>
            <person name="Tao W."/>
            <person name="Teichmann S."/>
            <person name="Tobari Y.N."/>
            <person name="Tomimura Y."/>
            <person name="Tsolas J.M."/>
            <person name="Valente V.L."/>
            <person name="Venter E."/>
            <person name="Venter J.C."/>
            <person name="Vicario S."/>
            <person name="Vieira F.G."/>
            <person name="Vilella A.J."/>
            <person name="Villasante A."/>
            <person name="Walenz B."/>
            <person name="Wang J."/>
            <person name="Wasserman M."/>
            <person name="Watts T."/>
            <person name="Wilson D."/>
            <person name="Wilson R.K."/>
            <person name="Wing R.A."/>
            <person name="Wolfner M.F."/>
            <person name="Wong A."/>
            <person name="Wong G.K."/>
            <person name="Wu C.I."/>
            <person name="Wu G."/>
            <person name="Yamamoto D."/>
            <person name="Yang H.P."/>
            <person name="Yang S.P."/>
            <person name="Yorke J.A."/>
            <person name="Yoshida K."/>
            <person name="Zdobnov E."/>
            <person name="Zhang P."/>
            <person name="Zhang Y."/>
            <person name="Zimin A.V."/>
            <person name="Baldwin J."/>
            <person name="Abdouelleil A."/>
            <person name="Abdulkadir J."/>
            <person name="Abebe A."/>
            <person name="Abera B."/>
            <person name="Abreu J."/>
            <person name="Acer S.C."/>
            <person name="Aftuck L."/>
            <person name="Alexander A."/>
            <person name="An P."/>
            <person name="Anderson E."/>
            <person name="Anderson S."/>
            <person name="Arachi H."/>
            <person name="Azer M."/>
            <person name="Bachantsang P."/>
            <person name="Barry A."/>
            <person name="Bayul T."/>
            <person name="Berlin A."/>
            <person name="Bessette D."/>
            <person name="Bloom T."/>
            <person name="Blye J."/>
            <person name="Boguslavskiy L."/>
            <person name="Bonnet C."/>
            <person name="Boukhgalter B."/>
            <person name="Bourzgui I."/>
            <person name="Brown A."/>
            <person name="Cahill P."/>
            <person name="Channer S."/>
            <person name="Cheshatsang Y."/>
            <person name="Chuda L."/>
            <person name="Citroen M."/>
            <person name="Collymore A."/>
            <person name="Cooke P."/>
            <person name="Costello M."/>
            <person name="D'Aco K."/>
            <person name="Daza R."/>
            <person name="De Haan G."/>
            <person name="DeGray S."/>
            <person name="DeMaso C."/>
            <person name="Dhargay N."/>
            <person name="Dooley K."/>
            <person name="Dooley E."/>
            <person name="Doricent M."/>
            <person name="Dorje P."/>
            <person name="Dorjee K."/>
            <person name="Dupes A."/>
            <person name="Elong R."/>
            <person name="Falk J."/>
            <person name="Farina A."/>
            <person name="Faro S."/>
            <person name="Ferguson D."/>
            <person name="Fisher S."/>
            <person name="Foley C.D."/>
            <person name="Franke A."/>
            <person name="Friedrich D."/>
            <person name="Gadbois L."/>
            <person name="Gearin G."/>
            <person name="Gearin C.R."/>
            <person name="Giannoukos G."/>
            <person name="Goode T."/>
            <person name="Graham J."/>
            <person name="Grandbois E."/>
            <person name="Grewal S."/>
            <person name="Gyaltsen K."/>
            <person name="Hafez N."/>
            <person name="Hagos B."/>
            <person name="Hall J."/>
            <person name="Henson C."/>
            <person name="Hollinger A."/>
            <person name="Honan T."/>
            <person name="Huard M.D."/>
            <person name="Hughes L."/>
            <person name="Hurhula B."/>
            <person name="Husby M.E."/>
            <person name="Kamat A."/>
            <person name="Kanga B."/>
            <person name="Kashin S."/>
            <person name="Khazanovich D."/>
            <person name="Kisner P."/>
            <person name="Lance K."/>
            <person name="Lara M."/>
            <person name="Lee W."/>
            <person name="Lennon N."/>
            <person name="Letendre F."/>
            <person name="LeVine R."/>
            <person name="Lipovsky A."/>
            <person name="Liu X."/>
            <person name="Liu J."/>
            <person name="Liu S."/>
            <person name="Lokyitsang T."/>
            <person name="Lokyitsang Y."/>
            <person name="Lubonja R."/>
            <person name="Lui A."/>
            <person name="MacDonald P."/>
            <person name="Magnisalis V."/>
            <person name="Maru K."/>
            <person name="Matthews C."/>
            <person name="McCusker W."/>
            <person name="McDonough S."/>
            <person name="Mehta T."/>
            <person name="Meldrim J."/>
            <person name="Meneus L."/>
            <person name="Mihai O."/>
            <person name="Mihalev A."/>
            <person name="Mihova T."/>
            <person name="Mittelman R."/>
            <person name="Mlenga V."/>
            <person name="Montmayeur A."/>
            <person name="Mulrain L."/>
            <person name="Navidi A."/>
            <person name="Naylor J."/>
            <person name="Negash T."/>
            <person name="Nguyen T."/>
            <person name="Nguyen N."/>
            <person name="Nicol R."/>
            <person name="Norbu C."/>
            <person name="Norbu N."/>
            <person name="Novod N."/>
            <person name="O'Neill B."/>
            <person name="Osman S."/>
            <person name="Markiewicz E."/>
            <person name="Oyono O.L."/>
            <person name="Patti C."/>
            <person name="Phunkhang P."/>
            <person name="Pierre F."/>
            <person name="Priest M."/>
            <person name="Raghuraman S."/>
            <person name="Rege F."/>
            <person name="Reyes R."/>
            <person name="Rise C."/>
            <person name="Rogov P."/>
            <person name="Ross K."/>
            <person name="Ryan E."/>
            <person name="Settipalli S."/>
            <person name="Shea T."/>
            <person name="Sherpa N."/>
            <person name="Shi L."/>
            <person name="Shih D."/>
            <person name="Sparrow T."/>
            <person name="Spaulding J."/>
            <person name="Stalker J."/>
            <person name="Stange-Thomann N."/>
            <person name="Stavropoulos S."/>
            <person name="Stone C."/>
            <person name="Strader C."/>
            <person name="Tesfaye S."/>
            <person name="Thomson T."/>
            <person name="Thoulutsang Y."/>
            <person name="Thoulutsang D."/>
            <person name="Topham K."/>
            <person name="Topping I."/>
            <person name="Tsamla T."/>
            <person name="Vassiliev H."/>
            <person name="Vo A."/>
            <person name="Wangchuk T."/>
            <person name="Wangdi T."/>
            <person name="Weiand M."/>
            <person name="Wilkinson J."/>
            <person name="Wilson A."/>
            <person name="Yadav S."/>
            <person name="Young G."/>
            <person name="Yu Q."/>
            <person name="Zembek L."/>
            <person name="Zhong D."/>
            <person name="Zimmer A."/>
            <person name="Zwirko Z."/>
            <person name="Jaffe D.B."/>
            <person name="Alvarez P."/>
            <person name="Brockman W."/>
            <person name="Butler J."/>
            <person name="Chin C."/>
            <person name="Gnerre S."/>
            <person name="Grabherr M."/>
            <person name="Kleber M."/>
            <person name="Mauceli E."/>
            <person name="MacCallum I."/>
        </authorList>
    </citation>
    <scope>NUCLEOTIDE SEQUENCE [LARGE SCALE GENOMIC DNA]</scope>
    <source>
        <strain evidence="9">Tucson 14030-0811.24</strain>
    </source>
</reference>
<protein>
    <recommendedName>
        <fullName evidence="4">tRNA-splicing endonuclease subunit Sen34</fullName>
        <ecNumber evidence="4">4.6.1.16</ecNumber>
    </recommendedName>
</protein>
<accession>B4NM23</accession>
<comment type="function">
    <text evidence="4">Constitutes one of the two catalytic subunit of the tRNA-splicing endonuclease complex, a complex responsible for identification and cleavage of the splice sites in pre-tRNA. It cleaves pre-tRNA at the 5'- and 3'-splice sites to release the intron. The products are an intron and two tRNA half-molecules bearing 2',3'-cyclic phosphate and 5'-OH termini. There are no conserved sequences at the splice sites, but the intron is invariably located at the same site in the gene, placing the splice sites an invariant distance from the constant structural features of the tRNA body.</text>
</comment>
<dbReference type="GO" id="GO:0000214">
    <property type="term" value="C:tRNA-intron endonuclease complex"/>
    <property type="evidence" value="ECO:0007669"/>
    <property type="project" value="UniProtKB-UniRule"/>
</dbReference>
<dbReference type="GO" id="GO:0003676">
    <property type="term" value="F:nucleic acid binding"/>
    <property type="evidence" value="ECO:0007669"/>
    <property type="project" value="InterPro"/>
</dbReference>
<dbReference type="Proteomes" id="UP000007798">
    <property type="component" value="Unassembled WGS sequence"/>
</dbReference>
<dbReference type="InterPro" id="IPR036167">
    <property type="entry name" value="tRNA_intron_Endo_cat-like_sf"/>
</dbReference>
<sequence length="275" mass="31444">MYLTLFNGTGYTFSITDYMELRMRHRILGVPVGTANNKYKGWSPQDAALPVEFSKFETQLLLDKGLALLVDKSRSLSISPSAQEIKYYKKMFDSRIDGQKNALKSEKLKETERYLAKIVMGKRNKLLKLGLVNEANEMTAEKVLKEMADDFKFEMHNTLVEVPGEHLAKHSAELYVEPLIDISGLKYRIFCDLWQKNKFITSGESFGADFLVYSGDPLIYHASQIVIVLEDSVIRPLEFIGKVRLSVIVNKSCIFAYEDNNGICYQTVNWSSYMK</sequence>
<feature type="active site" evidence="5">
    <location>
        <position position="251"/>
    </location>
</feature>
<evidence type="ECO:0000259" key="6">
    <source>
        <dbReference type="Pfam" id="PF01974"/>
    </source>
</evidence>
<feature type="domain" description="TSEN34 N-terminal" evidence="7">
    <location>
        <begin position="3"/>
        <end position="72"/>
    </location>
</feature>
<feature type="domain" description="tRNA intron endonuclease catalytic" evidence="6">
    <location>
        <begin position="185"/>
        <end position="262"/>
    </location>
</feature>
<dbReference type="InterPro" id="IPR011856">
    <property type="entry name" value="tRNA_endonuc-like_dom_sf"/>
</dbReference>
<dbReference type="STRING" id="7260.B4NM23"/>
<dbReference type="InterPro" id="IPR059049">
    <property type="entry name" value="TSEN34_N"/>
</dbReference>
<evidence type="ECO:0000256" key="2">
    <source>
        <dbReference type="ARBA" id="ARBA00022694"/>
    </source>
</evidence>
<dbReference type="PANTHER" id="PTHR13070:SF0">
    <property type="entry name" value="TRNA-SPLICING ENDONUCLEASE SUBUNIT SEN34"/>
    <property type="match status" value="1"/>
</dbReference>
<gene>
    <name evidence="8" type="primary">Dwil\GK10584</name>
    <name evidence="8" type="ORF">Dwil_GK10584</name>
</gene>
<dbReference type="Pfam" id="PF01974">
    <property type="entry name" value="tRNA_int_endo"/>
    <property type="match status" value="1"/>
</dbReference>
<dbReference type="GO" id="GO:0000379">
    <property type="term" value="P:tRNA-type intron splice site recognition and cleavage"/>
    <property type="evidence" value="ECO:0007669"/>
    <property type="project" value="UniProtKB-UniRule"/>
</dbReference>
<dbReference type="HOGENOM" id="CLU_049366_2_1_1"/>
<evidence type="ECO:0000313" key="8">
    <source>
        <dbReference type="EMBL" id="EDW85391.2"/>
    </source>
</evidence>
<dbReference type="PANTHER" id="PTHR13070">
    <property type="entry name" value="TRNA-SPLICING ENDONUCLEASE SUBUNIT SEN34-RELATED"/>
    <property type="match status" value="1"/>
</dbReference>
<organism evidence="8 9">
    <name type="scientific">Drosophila willistoni</name>
    <name type="common">Fruit fly</name>
    <dbReference type="NCBI Taxonomy" id="7260"/>
    <lineage>
        <taxon>Eukaryota</taxon>
        <taxon>Metazoa</taxon>
        <taxon>Ecdysozoa</taxon>
        <taxon>Arthropoda</taxon>
        <taxon>Hexapoda</taxon>
        <taxon>Insecta</taxon>
        <taxon>Pterygota</taxon>
        <taxon>Neoptera</taxon>
        <taxon>Endopterygota</taxon>
        <taxon>Diptera</taxon>
        <taxon>Brachycera</taxon>
        <taxon>Muscomorpha</taxon>
        <taxon>Ephydroidea</taxon>
        <taxon>Drosophilidae</taxon>
        <taxon>Drosophila</taxon>
        <taxon>Sophophora</taxon>
    </lineage>
</organism>
<dbReference type="eggNOG" id="KOG4133">
    <property type="taxonomic scope" value="Eukaryota"/>
</dbReference>
<evidence type="ECO:0000256" key="4">
    <source>
        <dbReference type="PIRNR" id="PIRNR017250"/>
    </source>
</evidence>
<dbReference type="EMBL" id="CH964278">
    <property type="protein sequence ID" value="EDW85391.2"/>
    <property type="molecule type" value="Genomic_DNA"/>
</dbReference>
<evidence type="ECO:0000256" key="1">
    <source>
        <dbReference type="ARBA" id="ARBA00008078"/>
    </source>
</evidence>
<evidence type="ECO:0000259" key="7">
    <source>
        <dbReference type="Pfam" id="PF26577"/>
    </source>
</evidence>
<evidence type="ECO:0000313" key="9">
    <source>
        <dbReference type="Proteomes" id="UP000007798"/>
    </source>
</evidence>
<evidence type="ECO:0000256" key="5">
    <source>
        <dbReference type="PIRSR" id="PIRSR017250-50"/>
    </source>
</evidence>
<dbReference type="Pfam" id="PF26577">
    <property type="entry name" value="TSEN34_N"/>
    <property type="match status" value="1"/>
</dbReference>
<keyword evidence="3 4" id="KW-0456">Lyase</keyword>
<dbReference type="CDD" id="cd22363">
    <property type="entry name" value="tRNA-intron_lyase_C"/>
    <property type="match status" value="1"/>
</dbReference>
<proteinExistence type="inferred from homology"/>
<dbReference type="OrthoDB" id="48041at2759"/>
<evidence type="ECO:0000256" key="3">
    <source>
        <dbReference type="ARBA" id="ARBA00023239"/>
    </source>
</evidence>
<dbReference type="SUPFAM" id="SSF53032">
    <property type="entry name" value="tRNA-intron endonuclease catalytic domain-like"/>
    <property type="match status" value="1"/>
</dbReference>
<feature type="active site" evidence="5">
    <location>
        <position position="221"/>
    </location>
</feature>
<dbReference type="PIRSF" id="PIRSF017250">
    <property type="entry name" value="tRNA_splic_SEN34"/>
    <property type="match status" value="1"/>
</dbReference>
<dbReference type="InterPro" id="IPR006677">
    <property type="entry name" value="tRNA_intron_Endonuc_cat-like"/>
</dbReference>
<dbReference type="KEGG" id="dwi:6651948"/>